<dbReference type="Proteomes" id="UP000299102">
    <property type="component" value="Unassembled WGS sequence"/>
</dbReference>
<protein>
    <submittedName>
        <fullName evidence="1">Uncharacterized protein</fullName>
    </submittedName>
</protein>
<gene>
    <name evidence="1" type="ORF">EVAR_37308_1</name>
</gene>
<sequence>MTKVRTGNEQNRGVHRHCNNLCTERTSAISARVARPITREINPIDHGCRKERKVAGAIVRGAQFCRYTLHLGAVHAPRRRVASVTPMPCYIFLLLHLQRPKSWMSIFDAYKRRHRSSYMISRKRTADGSCILRS</sequence>
<name>A0A4C1X1K0_EUMVA</name>
<dbReference type="AlphaFoldDB" id="A0A4C1X1K0"/>
<keyword evidence="2" id="KW-1185">Reference proteome</keyword>
<accession>A0A4C1X1K0</accession>
<comment type="caution">
    <text evidence="1">The sequence shown here is derived from an EMBL/GenBank/DDBJ whole genome shotgun (WGS) entry which is preliminary data.</text>
</comment>
<dbReference type="EMBL" id="BGZK01000688">
    <property type="protein sequence ID" value="GBP56234.1"/>
    <property type="molecule type" value="Genomic_DNA"/>
</dbReference>
<organism evidence="1 2">
    <name type="scientific">Eumeta variegata</name>
    <name type="common">Bagworm moth</name>
    <name type="synonym">Eumeta japonica</name>
    <dbReference type="NCBI Taxonomy" id="151549"/>
    <lineage>
        <taxon>Eukaryota</taxon>
        <taxon>Metazoa</taxon>
        <taxon>Ecdysozoa</taxon>
        <taxon>Arthropoda</taxon>
        <taxon>Hexapoda</taxon>
        <taxon>Insecta</taxon>
        <taxon>Pterygota</taxon>
        <taxon>Neoptera</taxon>
        <taxon>Endopterygota</taxon>
        <taxon>Lepidoptera</taxon>
        <taxon>Glossata</taxon>
        <taxon>Ditrysia</taxon>
        <taxon>Tineoidea</taxon>
        <taxon>Psychidae</taxon>
        <taxon>Oiketicinae</taxon>
        <taxon>Eumeta</taxon>
    </lineage>
</organism>
<proteinExistence type="predicted"/>
<evidence type="ECO:0000313" key="2">
    <source>
        <dbReference type="Proteomes" id="UP000299102"/>
    </source>
</evidence>
<reference evidence="1 2" key="1">
    <citation type="journal article" date="2019" name="Commun. Biol.">
        <title>The bagworm genome reveals a unique fibroin gene that provides high tensile strength.</title>
        <authorList>
            <person name="Kono N."/>
            <person name="Nakamura H."/>
            <person name="Ohtoshi R."/>
            <person name="Tomita M."/>
            <person name="Numata K."/>
            <person name="Arakawa K."/>
        </authorList>
    </citation>
    <scope>NUCLEOTIDE SEQUENCE [LARGE SCALE GENOMIC DNA]</scope>
</reference>
<evidence type="ECO:0000313" key="1">
    <source>
        <dbReference type="EMBL" id="GBP56234.1"/>
    </source>
</evidence>